<comment type="caution">
    <text evidence="1">The sequence shown here is derived from an EMBL/GenBank/DDBJ whole genome shotgun (WGS) entry which is preliminary data.</text>
</comment>
<dbReference type="VEuPathDB" id="FungiDB:VP01_232g3"/>
<dbReference type="AlphaFoldDB" id="A0A0L6V7G2"/>
<accession>A0A0L6V7G2</accession>
<sequence>MENHLHDLVAFDQLAWILSFLILLSYLIPSILDQEQCWLVHPIILAHQATFSATRKQAETPTITSSGATPHSLPVTPDRSVKSLYDLLLKADGKLRQVDVNSIVSQDISFKTLVSNTRNHLWSLLVETKTDEHQDHPLLLILCADPYLKVVLSLAAATLPLVTILGTPKPSGTLPVDVKRALEPYLKNISLVVSDLPSDATKESLGSELAVNCQILSANNLATCFQSDKTEAVTPNDPSQLSKARLRIVSHSSRLNGQQINQAQIFEFTPQNLLAGITGSLGLFPLSGKLSPKDTIAMEIGGDESIGGFEISMAIAGLYAGANVYFFNRLKLLSDCEPTVLLLKATTAQTLAEEVIRLSKLSFLKKLAIGRRLSKVYNGRLGSPLSETTELVGHKLRAILTDDPISQSTASLIRAGFGVSLQRVYVHPVGAGPLLASQQYDFQLVQPHRPTKHTMIQCGPPGVNVECKIVDVPEPSLINYDAWKGKLVVRGPSVGTALTSDPTSSPLGNFYPVADVAQVLPNGTFQVFSPSPTGDD</sequence>
<proteinExistence type="predicted"/>
<dbReference type="Gene3D" id="3.40.50.12780">
    <property type="entry name" value="N-terminal domain of ligase-like"/>
    <property type="match status" value="1"/>
</dbReference>
<dbReference type="EMBL" id="LAVV01007203">
    <property type="protein sequence ID" value="KNZ56741.1"/>
    <property type="molecule type" value="Genomic_DNA"/>
</dbReference>
<protein>
    <recommendedName>
        <fullName evidence="3">AMP-dependent synthetase/ligase domain-containing protein</fullName>
    </recommendedName>
</protein>
<name>A0A0L6V7G2_9BASI</name>
<evidence type="ECO:0000313" key="1">
    <source>
        <dbReference type="EMBL" id="KNZ56741.1"/>
    </source>
</evidence>
<reference evidence="1 2" key="1">
    <citation type="submission" date="2015-08" db="EMBL/GenBank/DDBJ databases">
        <title>Next Generation Sequencing and Analysis of the Genome of Puccinia sorghi L Schw, the Causal Agent of Maize Common Rust.</title>
        <authorList>
            <person name="Rochi L."/>
            <person name="Burguener G."/>
            <person name="Darino M."/>
            <person name="Turjanski A."/>
            <person name="Kreff E."/>
            <person name="Dieguez M.J."/>
            <person name="Sacco F."/>
        </authorList>
    </citation>
    <scope>NUCLEOTIDE SEQUENCE [LARGE SCALE GENOMIC DNA]</scope>
    <source>
        <strain evidence="1 2">RO10H11247</strain>
    </source>
</reference>
<gene>
    <name evidence="1" type="ORF">VP01_232g3</name>
</gene>
<evidence type="ECO:0008006" key="3">
    <source>
        <dbReference type="Google" id="ProtNLM"/>
    </source>
</evidence>
<dbReference type="SUPFAM" id="SSF56801">
    <property type="entry name" value="Acetyl-CoA synthetase-like"/>
    <property type="match status" value="1"/>
</dbReference>
<dbReference type="InterPro" id="IPR042099">
    <property type="entry name" value="ANL_N_sf"/>
</dbReference>
<dbReference type="Proteomes" id="UP000037035">
    <property type="component" value="Unassembled WGS sequence"/>
</dbReference>
<organism evidence="1 2">
    <name type="scientific">Puccinia sorghi</name>
    <dbReference type="NCBI Taxonomy" id="27349"/>
    <lineage>
        <taxon>Eukaryota</taxon>
        <taxon>Fungi</taxon>
        <taxon>Dikarya</taxon>
        <taxon>Basidiomycota</taxon>
        <taxon>Pucciniomycotina</taxon>
        <taxon>Pucciniomycetes</taxon>
        <taxon>Pucciniales</taxon>
        <taxon>Pucciniaceae</taxon>
        <taxon>Puccinia</taxon>
    </lineage>
</organism>
<dbReference type="OrthoDB" id="1700726at2759"/>
<dbReference type="STRING" id="27349.A0A0L6V7G2"/>
<evidence type="ECO:0000313" key="2">
    <source>
        <dbReference type="Proteomes" id="UP000037035"/>
    </source>
</evidence>
<keyword evidence="2" id="KW-1185">Reference proteome</keyword>